<protein>
    <submittedName>
        <fullName evidence="2">Uncharacterized protein</fullName>
    </submittedName>
</protein>
<evidence type="ECO:0000313" key="2">
    <source>
        <dbReference type="EMBL" id="SDS99741.1"/>
    </source>
</evidence>
<keyword evidence="1" id="KW-0472">Membrane</keyword>
<dbReference type="AlphaFoldDB" id="A0A1H1WSV8"/>
<evidence type="ECO:0000313" key="3">
    <source>
        <dbReference type="Proteomes" id="UP000198751"/>
    </source>
</evidence>
<accession>A0A1H1WSV8</accession>
<proteinExistence type="predicted"/>
<feature type="transmembrane region" description="Helical" evidence="1">
    <location>
        <begin position="65"/>
        <end position="83"/>
    </location>
</feature>
<reference evidence="3" key="1">
    <citation type="submission" date="2016-10" db="EMBL/GenBank/DDBJ databases">
        <authorList>
            <person name="Varghese N."/>
            <person name="Submissions S."/>
        </authorList>
    </citation>
    <scope>NUCLEOTIDE SEQUENCE [LARGE SCALE GENOMIC DNA]</scope>
    <source>
        <strain evidence="3">IMMIB L-1606</strain>
    </source>
</reference>
<sequence length="157" mass="17477">MTDGGIMSVSSHQEHDDAVHAEHQAALARGEQRVLYLTKDGMLHSYTKTELGGPPNGSTRWWQNLPGLLFLVPMFGLCMYLVITNPVGTATAQWATLFGALLMALGAAYFIWESVVVYRARKARLRRGSPDPLKIMSAKTKLPESYTQSQPVKKSRW</sequence>
<evidence type="ECO:0000256" key="1">
    <source>
        <dbReference type="SAM" id="Phobius"/>
    </source>
</evidence>
<feature type="transmembrane region" description="Helical" evidence="1">
    <location>
        <begin position="95"/>
        <end position="118"/>
    </location>
</feature>
<dbReference type="EMBL" id="LT629779">
    <property type="protein sequence ID" value="SDS99741.1"/>
    <property type="molecule type" value="Genomic_DNA"/>
</dbReference>
<gene>
    <name evidence="2" type="ORF">SAMN04489743_1421</name>
</gene>
<organism evidence="2 3">
    <name type="scientific">Pseudarthrobacter equi</name>
    <dbReference type="NCBI Taxonomy" id="728066"/>
    <lineage>
        <taxon>Bacteria</taxon>
        <taxon>Bacillati</taxon>
        <taxon>Actinomycetota</taxon>
        <taxon>Actinomycetes</taxon>
        <taxon>Micrococcales</taxon>
        <taxon>Micrococcaceae</taxon>
        <taxon>Pseudarthrobacter</taxon>
    </lineage>
</organism>
<name>A0A1H1WSV8_9MICC</name>
<keyword evidence="1" id="KW-0812">Transmembrane</keyword>
<keyword evidence="3" id="KW-1185">Reference proteome</keyword>
<dbReference type="Proteomes" id="UP000198751">
    <property type="component" value="Chromosome I"/>
</dbReference>
<keyword evidence="1" id="KW-1133">Transmembrane helix</keyword>